<evidence type="ECO:0000313" key="2">
    <source>
        <dbReference type="EMBL" id="VXC33498.1"/>
    </source>
</evidence>
<dbReference type="Proteomes" id="UP000437562">
    <property type="component" value="Unassembled WGS sequence"/>
</dbReference>
<organism evidence="2 3">
    <name type="scientific">Bacillus mycoides</name>
    <dbReference type="NCBI Taxonomy" id="1405"/>
    <lineage>
        <taxon>Bacteria</taxon>
        <taxon>Bacillati</taxon>
        <taxon>Bacillota</taxon>
        <taxon>Bacilli</taxon>
        <taxon>Bacillales</taxon>
        <taxon>Bacillaceae</taxon>
        <taxon>Bacillus</taxon>
        <taxon>Bacillus cereus group</taxon>
    </lineage>
</organism>
<proteinExistence type="predicted"/>
<evidence type="ECO:0000313" key="3">
    <source>
        <dbReference type="Proteomes" id="UP000437562"/>
    </source>
</evidence>
<dbReference type="AlphaFoldDB" id="A0A653XUM7"/>
<keyword evidence="1" id="KW-1133">Transmembrane helix</keyword>
<protein>
    <submittedName>
        <fullName evidence="2">Uncharacterized protein</fullName>
    </submittedName>
</protein>
<evidence type="ECO:0000256" key="1">
    <source>
        <dbReference type="SAM" id="Phobius"/>
    </source>
</evidence>
<gene>
    <name evidence="2" type="ORF">BACI71_30610</name>
</gene>
<sequence length="47" mass="5858">MFCLKNKIISLFQNYCAIVIRVLICVWGYTITYIIQKWRDFLWKKHF</sequence>
<feature type="transmembrane region" description="Helical" evidence="1">
    <location>
        <begin position="12"/>
        <end position="35"/>
    </location>
</feature>
<reference evidence="2 3" key="1">
    <citation type="submission" date="2019-10" db="EMBL/GenBank/DDBJ databases">
        <authorList>
            <person name="Karimi E."/>
        </authorList>
    </citation>
    <scope>NUCLEOTIDE SEQUENCE [LARGE SCALE GENOMIC DNA]</scope>
    <source>
        <strain evidence="2">Bacillus sp. 71</strain>
    </source>
</reference>
<name>A0A653XUM7_BACMY</name>
<keyword evidence="1" id="KW-0472">Membrane</keyword>
<dbReference type="EMBL" id="CABWMC010000023">
    <property type="protein sequence ID" value="VXC33498.1"/>
    <property type="molecule type" value="Genomic_DNA"/>
</dbReference>
<accession>A0A653XUM7</accession>
<keyword evidence="1" id="KW-0812">Transmembrane</keyword>